<dbReference type="AlphaFoldDB" id="A0A3M0MAK8"/>
<reference evidence="8 9" key="1">
    <citation type="submission" date="2018-07" db="EMBL/GenBank/DDBJ databases">
        <authorList>
            <person name="Zhang Y."/>
            <person name="Wang L."/>
            <person name="Ma S."/>
        </authorList>
    </citation>
    <scope>NUCLEOTIDE SEQUENCE [LARGE SCALE GENOMIC DNA]</scope>
    <source>
        <strain evidence="8 9">4-2</strain>
    </source>
</reference>
<feature type="transmembrane region" description="Helical" evidence="6">
    <location>
        <begin position="20"/>
        <end position="41"/>
    </location>
</feature>
<dbReference type="OrthoDB" id="9810329at2"/>
<gene>
    <name evidence="8" type="ORF">C9E81_12030</name>
</gene>
<comment type="similarity">
    <text evidence="2">Belongs to the drug/metabolite transporter (DMT) superfamily. 10 TMS drug/metabolite exporter (DME) (TC 2.A.7.3) family.</text>
</comment>
<evidence type="ECO:0000313" key="8">
    <source>
        <dbReference type="EMBL" id="RMC34818.1"/>
    </source>
</evidence>
<dbReference type="InterPro" id="IPR000620">
    <property type="entry name" value="EamA_dom"/>
</dbReference>
<feature type="domain" description="EamA" evidence="7">
    <location>
        <begin position="20"/>
        <end position="151"/>
    </location>
</feature>
<feature type="transmembrane region" description="Helical" evidence="6">
    <location>
        <begin position="158"/>
        <end position="179"/>
    </location>
</feature>
<feature type="transmembrane region" description="Helical" evidence="6">
    <location>
        <begin position="191"/>
        <end position="214"/>
    </location>
</feature>
<dbReference type="EMBL" id="QOKZ01000004">
    <property type="protein sequence ID" value="RMC34818.1"/>
    <property type="molecule type" value="Genomic_DNA"/>
</dbReference>
<feature type="transmembrane region" description="Helical" evidence="6">
    <location>
        <begin position="275"/>
        <end position="292"/>
    </location>
</feature>
<dbReference type="PANTHER" id="PTHR22911">
    <property type="entry name" value="ACYL-MALONYL CONDENSING ENZYME-RELATED"/>
    <property type="match status" value="1"/>
</dbReference>
<protein>
    <submittedName>
        <fullName evidence="8">DMT family transporter</fullName>
    </submittedName>
</protein>
<keyword evidence="5 6" id="KW-0472">Membrane</keyword>
<feature type="transmembrane region" description="Helical" evidence="6">
    <location>
        <begin position="53"/>
        <end position="77"/>
    </location>
</feature>
<dbReference type="PANTHER" id="PTHR22911:SF6">
    <property type="entry name" value="SOLUTE CARRIER FAMILY 35 MEMBER G1"/>
    <property type="match status" value="1"/>
</dbReference>
<proteinExistence type="inferred from homology"/>
<evidence type="ECO:0000256" key="2">
    <source>
        <dbReference type="ARBA" id="ARBA00009853"/>
    </source>
</evidence>
<comment type="caution">
    <text evidence="8">The sequence shown here is derived from an EMBL/GenBank/DDBJ whole genome shotgun (WGS) entry which is preliminary data.</text>
</comment>
<keyword evidence="4 6" id="KW-1133">Transmembrane helix</keyword>
<evidence type="ECO:0000313" key="9">
    <source>
        <dbReference type="Proteomes" id="UP000273516"/>
    </source>
</evidence>
<keyword evidence="9" id="KW-1185">Reference proteome</keyword>
<dbReference type="Proteomes" id="UP000273516">
    <property type="component" value="Unassembled WGS sequence"/>
</dbReference>
<accession>A0A3M0MAK8</accession>
<evidence type="ECO:0000256" key="1">
    <source>
        <dbReference type="ARBA" id="ARBA00004141"/>
    </source>
</evidence>
<feature type="domain" description="EamA" evidence="7">
    <location>
        <begin position="160"/>
        <end position="291"/>
    </location>
</feature>
<sequence>MTAATGTEPNPVIETKPLVAAAWMMGAVASFTSMAVAGRAVSLELDTFEIMGWRSIFGVAIMILVISMRGLWGVINLHRPELHLARNICHFTAQNLWFYAIFSIPLAQVFALEFTAPLWALILSRLFLGEKLTKPRAVAAILGFVGILLVTRPGSAPITPGLISAAACAVGFALTYVFTKKLTAIAHTACILFWMTLSQTVFGFLCAGIDGDIALPSVAALPWIAVIGAAGLAAHFCIASALRVAPATLVMPFDFLRLPVIAVVGLIFYDEPLGLLVIAGAALILCGNYLNIRAEARRRQTPRPGAPGP</sequence>
<dbReference type="InterPro" id="IPR037185">
    <property type="entry name" value="EmrE-like"/>
</dbReference>
<dbReference type="Pfam" id="PF00892">
    <property type="entry name" value="EamA"/>
    <property type="match status" value="2"/>
</dbReference>
<name>A0A3M0MAK8_9RHOB</name>
<evidence type="ECO:0000256" key="3">
    <source>
        <dbReference type="ARBA" id="ARBA00022692"/>
    </source>
</evidence>
<evidence type="ECO:0000256" key="4">
    <source>
        <dbReference type="ARBA" id="ARBA00022989"/>
    </source>
</evidence>
<organism evidence="8 9">
    <name type="scientific">Paracoccus alkanivorans</name>
    <dbReference type="NCBI Taxonomy" id="2116655"/>
    <lineage>
        <taxon>Bacteria</taxon>
        <taxon>Pseudomonadati</taxon>
        <taxon>Pseudomonadota</taxon>
        <taxon>Alphaproteobacteria</taxon>
        <taxon>Rhodobacterales</taxon>
        <taxon>Paracoccaceae</taxon>
        <taxon>Paracoccus</taxon>
    </lineage>
</organism>
<evidence type="ECO:0000256" key="5">
    <source>
        <dbReference type="ARBA" id="ARBA00023136"/>
    </source>
</evidence>
<feature type="transmembrane region" description="Helical" evidence="6">
    <location>
        <begin position="249"/>
        <end position="269"/>
    </location>
</feature>
<dbReference type="GO" id="GO:0016020">
    <property type="term" value="C:membrane"/>
    <property type="evidence" value="ECO:0007669"/>
    <property type="project" value="UniProtKB-SubCell"/>
</dbReference>
<keyword evidence="3 6" id="KW-0812">Transmembrane</keyword>
<comment type="subcellular location">
    <subcellularLocation>
        <location evidence="1">Membrane</location>
        <topology evidence="1">Multi-pass membrane protein</topology>
    </subcellularLocation>
</comment>
<evidence type="ECO:0000259" key="7">
    <source>
        <dbReference type="Pfam" id="PF00892"/>
    </source>
</evidence>
<feature type="transmembrane region" description="Helical" evidence="6">
    <location>
        <begin position="220"/>
        <end position="242"/>
    </location>
</feature>
<feature type="transmembrane region" description="Helical" evidence="6">
    <location>
        <begin position="97"/>
        <end position="123"/>
    </location>
</feature>
<dbReference type="RefSeq" id="WP_122112595.1">
    <property type="nucleotide sequence ID" value="NZ_QOKZ01000004.1"/>
</dbReference>
<dbReference type="SUPFAM" id="SSF103481">
    <property type="entry name" value="Multidrug resistance efflux transporter EmrE"/>
    <property type="match status" value="2"/>
</dbReference>
<evidence type="ECO:0000256" key="6">
    <source>
        <dbReference type="SAM" id="Phobius"/>
    </source>
</evidence>